<sequence length="927" mass="98722">MARSRIGGAGVKLPRWVRFAVGRAVPPGARRDALLGDLLEEFAHRAEASGVHAARRWLRRETLSVAAQLLRARWTDPDLRGAQHDFDRRHAFAGSGSGARTLPASRGSNRMDILVSNIRYALRRMVRSPFFTLTAIVSLGLGIGANTAIFSMVNAVYLQDRGFADEASLVDVFTSSPDFTYGSFSYPDWEDVEAGTTDVFASIGTMRLSFAQIEADDGSIEMVFAEAVSGGWFETLGLRTVLGRGLGAEDHVAPGAHPVVVLSHAAWQSRYAGDPAVVGRTIRVGGLLHEVVGVLAPEYRGALTGLHPEVMIPILQFDEITGLSGDTFEARGNQSQFVKARLRPGVEAPQVEGALAQVVQQNRTAHPNYWTADRSLIVVPTADIVLHPMVDGYLTQATGVLMLVVAMVLLIACANLASFLLARASERRKEIAVRLAMGAKRRTLIGQLLTETLILAVLGGAVGLAAASMGLDLLQRADLPLPIPITFDLAPDRTVLFFSLGVSVVAGVLFGLAPALQATNPALAPTLRDETAGGGRARGNALRNALVAGQVAVSVVLLVGAGLFLRSFSAMQRIDLGFDDGPGALVQVVAPATRYDAAARDRFWTELQGRVEALPGVDRAALISNVPLDQLNTTFGAVTVPGVEPEDGRPYHLIDDAEVSPGWIETMGHPLVAGRGFEVSDTEHSQPVAVVNEAFAEFFYGTTDAVGRSFGQGDDEVSIVGVIENSKVRRMGEADRPWFLRPIQQRGSNYMWVLARGSAHSEALAAEIVRTAQSIDREIMIVEAKTMDRHLGAIRLGRVLGAQVIGAFAALALLLASIGLYGVVSFAVSKRAREVGIRMSLGAEAGQVVRMLTASGLKLVAVGTGVGLLLSVLLAQGLSRLLYGVPTMDVVTLAGVTLLIGTVSFVAAWVPARRVTRVNPVAALRSE</sequence>
<feature type="domain" description="MacB-like periplasmic core" evidence="9">
    <location>
        <begin position="552"/>
        <end position="769"/>
    </location>
</feature>
<evidence type="ECO:0000313" key="11">
    <source>
        <dbReference type="Proteomes" id="UP001484239"/>
    </source>
</evidence>
<evidence type="ECO:0000256" key="3">
    <source>
        <dbReference type="ARBA" id="ARBA00022692"/>
    </source>
</evidence>
<accession>A0ABU9EDT0</accession>
<dbReference type="InterPro" id="IPR050250">
    <property type="entry name" value="Macrolide_Exporter_MacB"/>
</dbReference>
<comment type="similarity">
    <text evidence="6">Belongs to the ABC-4 integral membrane protein family.</text>
</comment>
<evidence type="ECO:0000256" key="6">
    <source>
        <dbReference type="ARBA" id="ARBA00038076"/>
    </source>
</evidence>
<feature type="transmembrane region" description="Helical" evidence="7">
    <location>
        <begin position="130"/>
        <end position="153"/>
    </location>
</feature>
<dbReference type="NCBIfam" id="TIGR03434">
    <property type="entry name" value="ADOP"/>
    <property type="match status" value="1"/>
</dbReference>
<dbReference type="EMBL" id="JBBHLI010000014">
    <property type="protein sequence ID" value="MEK9502686.1"/>
    <property type="molecule type" value="Genomic_DNA"/>
</dbReference>
<feature type="domain" description="ABC3 transporter permease C-terminal" evidence="8">
    <location>
        <begin position="807"/>
        <end position="920"/>
    </location>
</feature>
<feature type="transmembrane region" description="Helical" evidence="7">
    <location>
        <begin position="443"/>
        <end position="467"/>
    </location>
</feature>
<feature type="transmembrane region" description="Helical" evidence="7">
    <location>
        <begin position="890"/>
        <end position="910"/>
    </location>
</feature>
<protein>
    <submittedName>
        <fullName evidence="10">ADOP family duplicated permease</fullName>
    </submittedName>
</protein>
<evidence type="ECO:0000256" key="1">
    <source>
        <dbReference type="ARBA" id="ARBA00004651"/>
    </source>
</evidence>
<dbReference type="Pfam" id="PF02687">
    <property type="entry name" value="FtsX"/>
    <property type="match status" value="2"/>
</dbReference>
<keyword evidence="2" id="KW-1003">Cell membrane</keyword>
<dbReference type="Proteomes" id="UP001484239">
    <property type="component" value="Unassembled WGS sequence"/>
</dbReference>
<feature type="transmembrane region" description="Helical" evidence="7">
    <location>
        <begin position="859"/>
        <end position="878"/>
    </location>
</feature>
<reference evidence="10 11" key="1">
    <citation type="submission" date="2024-02" db="EMBL/GenBank/DDBJ databases">
        <title>A novel Gemmatimonadota bacterium.</title>
        <authorList>
            <person name="Du Z.-J."/>
            <person name="Ye Y.-Q."/>
        </authorList>
    </citation>
    <scope>NUCLEOTIDE SEQUENCE [LARGE SCALE GENOMIC DNA]</scope>
    <source>
        <strain evidence="10 11">DH-20</strain>
    </source>
</reference>
<feature type="domain" description="ABC3 transporter permease C-terminal" evidence="8">
    <location>
        <begin position="403"/>
        <end position="520"/>
    </location>
</feature>
<gene>
    <name evidence="10" type="ORF">WI372_16950</name>
</gene>
<keyword evidence="3 7" id="KW-0812">Transmembrane</keyword>
<feature type="domain" description="MacB-like periplasmic core" evidence="9">
    <location>
        <begin position="132"/>
        <end position="357"/>
    </location>
</feature>
<evidence type="ECO:0000259" key="9">
    <source>
        <dbReference type="Pfam" id="PF12704"/>
    </source>
</evidence>
<keyword evidence="4 7" id="KW-1133">Transmembrane helix</keyword>
<dbReference type="InterPro" id="IPR025857">
    <property type="entry name" value="MacB_PCD"/>
</dbReference>
<organism evidence="10 11">
    <name type="scientific">Gaopeijia maritima</name>
    <dbReference type="NCBI Taxonomy" id="3119007"/>
    <lineage>
        <taxon>Bacteria</taxon>
        <taxon>Pseudomonadati</taxon>
        <taxon>Gemmatimonadota</taxon>
        <taxon>Longimicrobiia</taxon>
        <taxon>Gaopeijiales</taxon>
        <taxon>Gaopeijiaceae</taxon>
        <taxon>Gaopeijia</taxon>
    </lineage>
</organism>
<evidence type="ECO:0000256" key="7">
    <source>
        <dbReference type="SAM" id="Phobius"/>
    </source>
</evidence>
<keyword evidence="5 7" id="KW-0472">Membrane</keyword>
<dbReference type="PANTHER" id="PTHR30572:SF4">
    <property type="entry name" value="ABC TRANSPORTER PERMEASE YTRF"/>
    <property type="match status" value="1"/>
</dbReference>
<feature type="transmembrane region" description="Helical" evidence="7">
    <location>
        <begin position="545"/>
        <end position="565"/>
    </location>
</feature>
<dbReference type="PANTHER" id="PTHR30572">
    <property type="entry name" value="MEMBRANE COMPONENT OF TRANSPORTER-RELATED"/>
    <property type="match status" value="1"/>
</dbReference>
<comment type="caution">
    <text evidence="10">The sequence shown here is derived from an EMBL/GenBank/DDBJ whole genome shotgun (WGS) entry which is preliminary data.</text>
</comment>
<feature type="transmembrane region" description="Helical" evidence="7">
    <location>
        <begin position="400"/>
        <end position="422"/>
    </location>
</feature>
<feature type="transmembrane region" description="Helical" evidence="7">
    <location>
        <begin position="495"/>
        <end position="516"/>
    </location>
</feature>
<feature type="transmembrane region" description="Helical" evidence="7">
    <location>
        <begin position="804"/>
        <end position="828"/>
    </location>
</feature>
<name>A0ABU9EDT0_9BACT</name>
<evidence type="ECO:0000256" key="2">
    <source>
        <dbReference type="ARBA" id="ARBA00022475"/>
    </source>
</evidence>
<dbReference type="InterPro" id="IPR017800">
    <property type="entry name" value="ADOP"/>
</dbReference>
<keyword evidence="11" id="KW-1185">Reference proteome</keyword>
<dbReference type="Pfam" id="PF12704">
    <property type="entry name" value="MacB_PCD"/>
    <property type="match status" value="2"/>
</dbReference>
<evidence type="ECO:0000256" key="5">
    <source>
        <dbReference type="ARBA" id="ARBA00023136"/>
    </source>
</evidence>
<proteinExistence type="inferred from homology"/>
<evidence type="ECO:0000259" key="8">
    <source>
        <dbReference type="Pfam" id="PF02687"/>
    </source>
</evidence>
<evidence type="ECO:0000256" key="4">
    <source>
        <dbReference type="ARBA" id="ARBA00022989"/>
    </source>
</evidence>
<evidence type="ECO:0000313" key="10">
    <source>
        <dbReference type="EMBL" id="MEK9502686.1"/>
    </source>
</evidence>
<dbReference type="RefSeq" id="WP_405283573.1">
    <property type="nucleotide sequence ID" value="NZ_CP144380.1"/>
</dbReference>
<dbReference type="InterPro" id="IPR003838">
    <property type="entry name" value="ABC3_permease_C"/>
</dbReference>
<comment type="subcellular location">
    <subcellularLocation>
        <location evidence="1">Cell membrane</location>
        <topology evidence="1">Multi-pass membrane protein</topology>
    </subcellularLocation>
</comment>